<evidence type="ECO:0000256" key="4">
    <source>
        <dbReference type="SAM" id="MobiDB-lite"/>
    </source>
</evidence>
<evidence type="ECO:0000313" key="6">
    <source>
        <dbReference type="EMBL" id="CZS92956.1"/>
    </source>
</evidence>
<keyword evidence="5" id="KW-0812">Transmembrane</keyword>
<dbReference type="STRING" id="914237.A0A1E1K4C2"/>
<evidence type="ECO:0000256" key="5">
    <source>
        <dbReference type="SAM" id="Phobius"/>
    </source>
</evidence>
<feature type="region of interest" description="Disordered" evidence="4">
    <location>
        <begin position="34"/>
        <end position="53"/>
    </location>
</feature>
<keyword evidence="5" id="KW-1133">Transmembrane helix</keyword>
<organism evidence="6 7">
    <name type="scientific">Rhynchosporium graminicola</name>
    <dbReference type="NCBI Taxonomy" id="2792576"/>
    <lineage>
        <taxon>Eukaryota</taxon>
        <taxon>Fungi</taxon>
        <taxon>Dikarya</taxon>
        <taxon>Ascomycota</taxon>
        <taxon>Pezizomycotina</taxon>
        <taxon>Leotiomycetes</taxon>
        <taxon>Helotiales</taxon>
        <taxon>Ploettnerulaceae</taxon>
        <taxon>Rhynchosporium</taxon>
    </lineage>
</organism>
<dbReference type="PANTHER" id="PTHR28074:SF1">
    <property type="entry name" value="ATP SYNTHASE SUBUNIT K, MITOCHONDRIAL"/>
    <property type="match status" value="1"/>
</dbReference>
<feature type="transmembrane region" description="Helical" evidence="5">
    <location>
        <begin position="12"/>
        <end position="31"/>
    </location>
</feature>
<dbReference type="InterPro" id="IPR021278">
    <property type="entry name" value="ATP19"/>
</dbReference>
<evidence type="ECO:0000256" key="2">
    <source>
        <dbReference type="ARBA" id="ARBA00023128"/>
    </source>
</evidence>
<evidence type="ECO:0000313" key="7">
    <source>
        <dbReference type="Proteomes" id="UP000178129"/>
    </source>
</evidence>
<evidence type="ECO:0000256" key="1">
    <source>
        <dbReference type="ARBA" id="ARBA00004325"/>
    </source>
</evidence>
<dbReference type="PANTHER" id="PTHR28074">
    <property type="entry name" value="ATP SYNTHASE SUBUNIT K, MITOCHONDRIAL"/>
    <property type="match status" value="1"/>
</dbReference>
<comment type="subcellular location">
    <subcellularLocation>
        <location evidence="1">Mitochondrion membrane</location>
    </subcellularLocation>
</comment>
<dbReference type="EMBL" id="FJUW01000007">
    <property type="protein sequence ID" value="CZS92956.1"/>
    <property type="molecule type" value="Genomic_DNA"/>
</dbReference>
<gene>
    <name evidence="6" type="ORF">RCO7_01265</name>
</gene>
<sequence>MVQMYTIAGRQFGSHVLAMITLGVLGGGAALSMGGSTVKKTQGPPINASSPDEESFIKDFLNKAESDEKKASPAVK</sequence>
<reference evidence="7" key="1">
    <citation type="submission" date="2016-03" db="EMBL/GenBank/DDBJ databases">
        <authorList>
            <person name="Ploux O."/>
        </authorList>
    </citation>
    <scope>NUCLEOTIDE SEQUENCE [LARGE SCALE GENOMIC DNA]</scope>
    <source>
        <strain evidence="7">UK7</strain>
    </source>
</reference>
<dbReference type="Proteomes" id="UP000178129">
    <property type="component" value="Unassembled WGS sequence"/>
</dbReference>
<dbReference type="GO" id="GO:0015986">
    <property type="term" value="P:proton motive force-driven ATP synthesis"/>
    <property type="evidence" value="ECO:0007669"/>
    <property type="project" value="TreeGrafter"/>
</dbReference>
<dbReference type="Pfam" id="PF11022">
    <property type="entry name" value="ATP19"/>
    <property type="match status" value="1"/>
</dbReference>
<keyword evidence="2" id="KW-0496">Mitochondrion</keyword>
<evidence type="ECO:0000256" key="3">
    <source>
        <dbReference type="ARBA" id="ARBA00023136"/>
    </source>
</evidence>
<protein>
    <recommendedName>
        <fullName evidence="8">ATP synthase subunit K, mitochondrial</fullName>
    </recommendedName>
</protein>
<accession>A0A1E1K4C2</accession>
<name>A0A1E1K4C2_9HELO</name>
<evidence type="ECO:0008006" key="8">
    <source>
        <dbReference type="Google" id="ProtNLM"/>
    </source>
</evidence>
<proteinExistence type="predicted"/>
<dbReference type="InParanoid" id="A0A1E1K4C2"/>
<dbReference type="AlphaFoldDB" id="A0A1E1K4C2"/>
<keyword evidence="3 5" id="KW-0472">Membrane</keyword>
<dbReference type="GO" id="GO:0031966">
    <property type="term" value="C:mitochondrial membrane"/>
    <property type="evidence" value="ECO:0007669"/>
    <property type="project" value="UniProtKB-SubCell"/>
</dbReference>
<keyword evidence="7" id="KW-1185">Reference proteome</keyword>
<comment type="caution">
    <text evidence="6">The sequence shown here is derived from an EMBL/GenBank/DDBJ whole genome shotgun (WGS) entry which is preliminary data.</text>
</comment>